<dbReference type="InterPro" id="IPR015867">
    <property type="entry name" value="N-reg_PII/ATP_PRibTrfase_C"/>
</dbReference>
<dbReference type="InterPro" id="IPR036069">
    <property type="entry name" value="DUF34/NIF3_sf"/>
</dbReference>
<dbReference type="PANTHER" id="PTHR41774:SF1">
    <property type="entry name" value="NGG1P INTERACTING FACTOR NIF3"/>
    <property type="match status" value="1"/>
</dbReference>
<dbReference type="Proteomes" id="UP000447873">
    <property type="component" value="Unassembled WGS sequence"/>
</dbReference>
<dbReference type="PANTHER" id="PTHR41774">
    <property type="match status" value="1"/>
</dbReference>
<accession>A0A8H3VFM0</accession>
<reference evidence="2 3" key="1">
    <citation type="submission" date="2018-12" db="EMBL/GenBank/DDBJ databases">
        <title>Venturia inaequalis Genome Resource.</title>
        <authorList>
            <person name="Lichtner F.J."/>
        </authorList>
    </citation>
    <scope>NUCLEOTIDE SEQUENCE [LARGE SCALE GENOMIC DNA]</scope>
    <source>
        <strain evidence="2 3">120213</strain>
    </source>
</reference>
<name>A0A8H3VFM0_VENIN</name>
<evidence type="ECO:0000313" key="2">
    <source>
        <dbReference type="EMBL" id="KAE9988184.1"/>
    </source>
</evidence>
<dbReference type="SUPFAM" id="SSF102705">
    <property type="entry name" value="NIF3 (NGG1p interacting factor 3)-like"/>
    <property type="match status" value="1"/>
</dbReference>
<gene>
    <name evidence="2" type="ORF">EG328_000140</name>
</gene>
<dbReference type="AlphaFoldDB" id="A0A8H3VFM0"/>
<comment type="caution">
    <text evidence="2">The sequence shown here is derived from an EMBL/GenBank/DDBJ whole genome shotgun (WGS) entry which is preliminary data.</text>
</comment>
<protein>
    <recommendedName>
        <fullName evidence="1">ATP phosphoribosyltransferase</fullName>
    </recommendedName>
</protein>
<dbReference type="EMBL" id="WNWS01000010">
    <property type="protein sequence ID" value="KAE9988184.1"/>
    <property type="molecule type" value="Genomic_DNA"/>
</dbReference>
<sequence>MSLQKYKLVFFVPLPSLNSCKAAIFAVGAGRYPGPGNYTEACFQSLGTGQFRPGSTARPNIGTPGELERVEEMKVETICVGRDVVKRAVEALVKVHPYEEVAYEVYKMEDI</sequence>
<evidence type="ECO:0000256" key="1">
    <source>
        <dbReference type="ARBA" id="ARBA00020998"/>
    </source>
</evidence>
<proteinExistence type="predicted"/>
<evidence type="ECO:0000313" key="3">
    <source>
        <dbReference type="Proteomes" id="UP000447873"/>
    </source>
</evidence>
<dbReference type="Gene3D" id="3.30.70.120">
    <property type="match status" value="1"/>
</dbReference>
<organism evidence="2 3">
    <name type="scientific">Venturia inaequalis</name>
    <name type="common">Apple scab fungus</name>
    <dbReference type="NCBI Taxonomy" id="5025"/>
    <lineage>
        <taxon>Eukaryota</taxon>
        <taxon>Fungi</taxon>
        <taxon>Dikarya</taxon>
        <taxon>Ascomycota</taxon>
        <taxon>Pezizomycotina</taxon>
        <taxon>Dothideomycetes</taxon>
        <taxon>Pleosporomycetidae</taxon>
        <taxon>Venturiales</taxon>
        <taxon>Venturiaceae</taxon>
        <taxon>Venturia</taxon>
    </lineage>
</organism>